<comment type="caution">
    <text evidence="2">The sequence shown here is derived from an EMBL/GenBank/DDBJ whole genome shotgun (WGS) entry which is preliminary data.</text>
</comment>
<evidence type="ECO:0000313" key="3">
    <source>
        <dbReference type="Proteomes" id="UP000215914"/>
    </source>
</evidence>
<gene>
    <name evidence="2" type="ORF">HanXRQr2_Chr07g0315031</name>
</gene>
<feature type="region of interest" description="Disordered" evidence="1">
    <location>
        <begin position="218"/>
        <end position="351"/>
    </location>
</feature>
<protein>
    <submittedName>
        <fullName evidence="2">Uncharacterized protein</fullName>
    </submittedName>
</protein>
<dbReference type="Proteomes" id="UP000215914">
    <property type="component" value="Unassembled WGS sequence"/>
</dbReference>
<dbReference type="AlphaFoldDB" id="A0A9K3NH76"/>
<sequence>MPGIGKPGSSFVQDGRTYADLVRNDKSVHGNGAKVVSVEGKGTLYPIHCIGRSIIGSTKSIMSVRNVRRVLDEVGLSEVGLSFVGGLTYMLTFNDKMSASRGLETFSETFHNIFSKFYLWNGEDIPYSRLATIYITGVPFVIRDNNLYDDIGGLFGSVVQPSSFSWQHEENSFGSLVVLTSQVSRIEEAVVIKWKERTVVAWALEYMGLRLQGDEDAHLEDNEGSEPESSSSSDSESDVDRMDMEDIEEGEFRPVDQNESEGQDVGEIPATGVKESGQSDVGAVPQVANEQSNEGERSPQKDQGINSNMGNPNLHGEEFTSAHVQCHELDKGKSLTPDLNNNVANGPVDGGPVGYTSIEDWFYGDKHSGPKGLDGLPSQLGGDVGPTPVNCLGKRSRAVRSPPSLGLIQGPAQRLFGQCEKPDSNSLDLNSPMGEGSGAMGETLETTDVVIDDHVDHTRIGEADNPEPDPDGAGASDVADVQRILREETEATVRRS</sequence>
<feature type="compositionally biased region" description="Basic and acidic residues" evidence="1">
    <location>
        <begin position="238"/>
        <end position="256"/>
    </location>
</feature>
<reference evidence="2" key="2">
    <citation type="submission" date="2020-06" db="EMBL/GenBank/DDBJ databases">
        <title>Helianthus annuus Genome sequencing and assembly Release 2.</title>
        <authorList>
            <person name="Gouzy J."/>
            <person name="Langlade N."/>
            <person name="Munos S."/>
        </authorList>
    </citation>
    <scope>NUCLEOTIDE SEQUENCE</scope>
    <source>
        <tissue evidence="2">Leaves</tissue>
    </source>
</reference>
<proteinExistence type="predicted"/>
<feature type="region of interest" description="Disordered" evidence="1">
    <location>
        <begin position="420"/>
        <end position="440"/>
    </location>
</feature>
<evidence type="ECO:0000313" key="2">
    <source>
        <dbReference type="EMBL" id="KAF5800347.1"/>
    </source>
</evidence>
<dbReference type="EMBL" id="MNCJ02000322">
    <property type="protein sequence ID" value="KAF5800347.1"/>
    <property type="molecule type" value="Genomic_DNA"/>
</dbReference>
<dbReference type="Gramene" id="mRNA:HanXRQr2_Chr07g0315031">
    <property type="protein sequence ID" value="mRNA:HanXRQr2_Chr07g0315031"/>
    <property type="gene ID" value="HanXRQr2_Chr07g0315031"/>
</dbReference>
<feature type="compositionally biased region" description="Basic and acidic residues" evidence="1">
    <location>
        <begin position="315"/>
        <end position="333"/>
    </location>
</feature>
<accession>A0A9K3NH76</accession>
<feature type="compositionally biased region" description="Polar residues" evidence="1">
    <location>
        <begin position="301"/>
        <end position="311"/>
    </location>
</feature>
<keyword evidence="3" id="KW-1185">Reference proteome</keyword>
<feature type="region of interest" description="Disordered" evidence="1">
    <location>
        <begin position="454"/>
        <end position="480"/>
    </location>
</feature>
<organism evidence="2 3">
    <name type="scientific">Helianthus annuus</name>
    <name type="common">Common sunflower</name>
    <dbReference type="NCBI Taxonomy" id="4232"/>
    <lineage>
        <taxon>Eukaryota</taxon>
        <taxon>Viridiplantae</taxon>
        <taxon>Streptophyta</taxon>
        <taxon>Embryophyta</taxon>
        <taxon>Tracheophyta</taxon>
        <taxon>Spermatophyta</taxon>
        <taxon>Magnoliopsida</taxon>
        <taxon>eudicotyledons</taxon>
        <taxon>Gunneridae</taxon>
        <taxon>Pentapetalae</taxon>
        <taxon>asterids</taxon>
        <taxon>campanulids</taxon>
        <taxon>Asterales</taxon>
        <taxon>Asteraceae</taxon>
        <taxon>Asteroideae</taxon>
        <taxon>Heliantheae alliance</taxon>
        <taxon>Heliantheae</taxon>
        <taxon>Helianthus</taxon>
    </lineage>
</organism>
<reference evidence="2" key="1">
    <citation type="journal article" date="2017" name="Nature">
        <title>The sunflower genome provides insights into oil metabolism, flowering and Asterid evolution.</title>
        <authorList>
            <person name="Badouin H."/>
            <person name="Gouzy J."/>
            <person name="Grassa C.J."/>
            <person name="Murat F."/>
            <person name="Staton S.E."/>
            <person name="Cottret L."/>
            <person name="Lelandais-Briere C."/>
            <person name="Owens G.L."/>
            <person name="Carrere S."/>
            <person name="Mayjonade B."/>
            <person name="Legrand L."/>
            <person name="Gill N."/>
            <person name="Kane N.C."/>
            <person name="Bowers J.E."/>
            <person name="Hubner S."/>
            <person name="Bellec A."/>
            <person name="Berard A."/>
            <person name="Berges H."/>
            <person name="Blanchet N."/>
            <person name="Boniface M.C."/>
            <person name="Brunel D."/>
            <person name="Catrice O."/>
            <person name="Chaidir N."/>
            <person name="Claudel C."/>
            <person name="Donnadieu C."/>
            <person name="Faraut T."/>
            <person name="Fievet G."/>
            <person name="Helmstetter N."/>
            <person name="King M."/>
            <person name="Knapp S.J."/>
            <person name="Lai Z."/>
            <person name="Le Paslier M.C."/>
            <person name="Lippi Y."/>
            <person name="Lorenzon L."/>
            <person name="Mandel J.R."/>
            <person name="Marage G."/>
            <person name="Marchand G."/>
            <person name="Marquand E."/>
            <person name="Bret-Mestries E."/>
            <person name="Morien E."/>
            <person name="Nambeesan S."/>
            <person name="Nguyen T."/>
            <person name="Pegot-Espagnet P."/>
            <person name="Pouilly N."/>
            <person name="Raftis F."/>
            <person name="Sallet E."/>
            <person name="Schiex T."/>
            <person name="Thomas J."/>
            <person name="Vandecasteele C."/>
            <person name="Vares D."/>
            <person name="Vear F."/>
            <person name="Vautrin S."/>
            <person name="Crespi M."/>
            <person name="Mangin B."/>
            <person name="Burke J.M."/>
            <person name="Salse J."/>
            <person name="Munos S."/>
            <person name="Vincourt P."/>
            <person name="Rieseberg L.H."/>
            <person name="Langlade N.B."/>
        </authorList>
    </citation>
    <scope>NUCLEOTIDE SEQUENCE</scope>
    <source>
        <tissue evidence="2">Leaves</tissue>
    </source>
</reference>
<feature type="region of interest" description="Disordered" evidence="1">
    <location>
        <begin position="370"/>
        <end position="406"/>
    </location>
</feature>
<evidence type="ECO:0000256" key="1">
    <source>
        <dbReference type="SAM" id="MobiDB-lite"/>
    </source>
</evidence>
<name>A0A9K3NH76_HELAN</name>